<evidence type="ECO:0000256" key="7">
    <source>
        <dbReference type="ARBA" id="ARBA00023268"/>
    </source>
</evidence>
<feature type="domain" description="Tetrahydrofolate dehydrogenase/cyclohydrolase catalytic" evidence="8">
    <location>
        <begin position="6"/>
        <end position="121"/>
    </location>
</feature>
<dbReference type="GO" id="GO:0004477">
    <property type="term" value="F:methenyltetrahydrofolate cyclohydrolase activity"/>
    <property type="evidence" value="ECO:0007669"/>
    <property type="project" value="TreeGrafter"/>
</dbReference>
<evidence type="ECO:0000256" key="3">
    <source>
        <dbReference type="ARBA" id="ARBA00022563"/>
    </source>
</evidence>
<dbReference type="HAMAP" id="MF_01576">
    <property type="entry name" value="THF_DHG_CYH"/>
    <property type="match status" value="1"/>
</dbReference>
<evidence type="ECO:0000256" key="1">
    <source>
        <dbReference type="ARBA" id="ARBA00004777"/>
    </source>
</evidence>
<feature type="domain" description="Tetrahydrofolate dehydrogenase/cyclohydrolase NAD(P)-binding" evidence="9">
    <location>
        <begin position="140"/>
        <end position="290"/>
    </location>
</feature>
<dbReference type="InterPro" id="IPR020631">
    <property type="entry name" value="THF_DH/CycHdrlase_NAD-bd_dom"/>
</dbReference>
<dbReference type="GO" id="GO:0035999">
    <property type="term" value="P:tetrahydrofolate interconversion"/>
    <property type="evidence" value="ECO:0007669"/>
    <property type="project" value="TreeGrafter"/>
</dbReference>
<dbReference type="InterPro" id="IPR020630">
    <property type="entry name" value="THF_DH/CycHdrlase_cat_dom"/>
</dbReference>
<reference evidence="10" key="1">
    <citation type="submission" date="2018-05" db="EMBL/GenBank/DDBJ databases">
        <authorList>
            <person name="Lanie J.A."/>
            <person name="Ng W.-L."/>
            <person name="Kazmierczak K.M."/>
            <person name="Andrzejewski T.M."/>
            <person name="Davidsen T.M."/>
            <person name="Wayne K.J."/>
            <person name="Tettelin H."/>
            <person name="Glass J.I."/>
            <person name="Rusch D."/>
            <person name="Podicherti R."/>
            <person name="Tsui H.-C.T."/>
            <person name="Winkler M.E."/>
        </authorList>
    </citation>
    <scope>NUCLEOTIDE SEQUENCE</scope>
</reference>
<accession>A0A381THF2</accession>
<keyword evidence="7" id="KW-0511">Multifunctional enzyme</keyword>
<protein>
    <submittedName>
        <fullName evidence="10">Uncharacterized protein</fullName>
    </submittedName>
</protein>
<name>A0A381THF2_9ZZZZ</name>
<dbReference type="GO" id="GO:0005829">
    <property type="term" value="C:cytosol"/>
    <property type="evidence" value="ECO:0007669"/>
    <property type="project" value="TreeGrafter"/>
</dbReference>
<evidence type="ECO:0000256" key="4">
    <source>
        <dbReference type="ARBA" id="ARBA00022801"/>
    </source>
</evidence>
<dbReference type="InterPro" id="IPR000672">
    <property type="entry name" value="THF_DH/CycHdrlase"/>
</dbReference>
<dbReference type="Pfam" id="PF02882">
    <property type="entry name" value="THF_DHG_CYH_C"/>
    <property type="match status" value="1"/>
</dbReference>
<dbReference type="PROSITE" id="PS00767">
    <property type="entry name" value="THF_DHG_CYH_2"/>
    <property type="match status" value="1"/>
</dbReference>
<keyword evidence="5" id="KW-0521">NADP</keyword>
<dbReference type="InterPro" id="IPR020867">
    <property type="entry name" value="THF_DH/CycHdrlase_CS"/>
</dbReference>
<evidence type="ECO:0000256" key="6">
    <source>
        <dbReference type="ARBA" id="ARBA00023002"/>
    </source>
</evidence>
<dbReference type="Gene3D" id="3.40.50.10860">
    <property type="entry name" value="Leucine Dehydrogenase, chain A, domain 1"/>
    <property type="match status" value="1"/>
</dbReference>
<dbReference type="InterPro" id="IPR046346">
    <property type="entry name" value="Aminoacid_DH-like_N_sf"/>
</dbReference>
<dbReference type="SUPFAM" id="SSF51735">
    <property type="entry name" value="NAD(P)-binding Rossmann-fold domains"/>
    <property type="match status" value="1"/>
</dbReference>
<dbReference type="Gene3D" id="3.40.50.720">
    <property type="entry name" value="NAD(P)-binding Rossmann-like Domain"/>
    <property type="match status" value="1"/>
</dbReference>
<evidence type="ECO:0000256" key="2">
    <source>
        <dbReference type="ARBA" id="ARBA00011738"/>
    </source>
</evidence>
<keyword evidence="6" id="KW-0560">Oxidoreductase</keyword>
<evidence type="ECO:0000256" key="5">
    <source>
        <dbReference type="ARBA" id="ARBA00022857"/>
    </source>
</evidence>
<evidence type="ECO:0000259" key="9">
    <source>
        <dbReference type="Pfam" id="PF02882"/>
    </source>
</evidence>
<dbReference type="FunFam" id="3.40.50.720:FF:000189">
    <property type="entry name" value="Bifunctional protein FolD"/>
    <property type="match status" value="1"/>
</dbReference>
<sequence length="295" mass="31439">MPYQLIDGKNLSTQILKEIAENVRELQKRSEITPGLSVVLVGDDPASDIYVRSKERAALKAGMVAKSIRLPRESSEDKIIGIVQSLNNDSNYHGILVQLPLPEHVDQNRVITSINPLKDVDGLHPFNAGLLAAGAPRFIPATPGGIREILLRTNNDPSGKHVVVIGRSNIVGRPVSNLLSLKGKGGDATVTICHSRTKDLTDICRSADVIIAAIGIPNFVKGDMVSDGVVAIDVGINRVNAPKKKRGYMLVGDIEFESVSRKAAAITPVPGGVGPMTIAMLLSNTLYAADLSLHG</sequence>
<organism evidence="10">
    <name type="scientific">marine metagenome</name>
    <dbReference type="NCBI Taxonomy" id="408172"/>
    <lineage>
        <taxon>unclassified sequences</taxon>
        <taxon>metagenomes</taxon>
        <taxon>ecological metagenomes</taxon>
    </lineage>
</organism>
<dbReference type="EMBL" id="UINC01004592">
    <property type="protein sequence ID" value="SVA15480.1"/>
    <property type="molecule type" value="Genomic_DNA"/>
</dbReference>
<comment type="pathway">
    <text evidence="1">One-carbon metabolism; tetrahydrofolate interconversion.</text>
</comment>
<dbReference type="AlphaFoldDB" id="A0A381THF2"/>
<dbReference type="PANTHER" id="PTHR48099">
    <property type="entry name" value="C-1-TETRAHYDROFOLATE SYNTHASE, CYTOPLASMIC-RELATED"/>
    <property type="match status" value="1"/>
</dbReference>
<dbReference type="PRINTS" id="PR00085">
    <property type="entry name" value="THFDHDRGNASE"/>
</dbReference>
<dbReference type="SUPFAM" id="SSF53223">
    <property type="entry name" value="Aminoacid dehydrogenase-like, N-terminal domain"/>
    <property type="match status" value="1"/>
</dbReference>
<keyword evidence="4" id="KW-0378">Hydrolase</keyword>
<dbReference type="PANTHER" id="PTHR48099:SF5">
    <property type="entry name" value="C-1-TETRAHYDROFOLATE SYNTHASE, CYTOPLASMIC"/>
    <property type="match status" value="1"/>
</dbReference>
<proteinExistence type="inferred from homology"/>
<dbReference type="FunFam" id="3.40.50.10860:FF:000005">
    <property type="entry name" value="C-1-tetrahydrofolate synthase, cytoplasmic, putative"/>
    <property type="match status" value="1"/>
</dbReference>
<evidence type="ECO:0000313" key="10">
    <source>
        <dbReference type="EMBL" id="SVA15480.1"/>
    </source>
</evidence>
<dbReference type="InterPro" id="IPR036291">
    <property type="entry name" value="NAD(P)-bd_dom_sf"/>
</dbReference>
<evidence type="ECO:0000259" key="8">
    <source>
        <dbReference type="Pfam" id="PF00763"/>
    </source>
</evidence>
<dbReference type="PROSITE" id="PS00766">
    <property type="entry name" value="THF_DHG_CYH_1"/>
    <property type="match status" value="1"/>
</dbReference>
<keyword evidence="3" id="KW-0554">One-carbon metabolism</keyword>
<dbReference type="GO" id="GO:0004488">
    <property type="term" value="F:methylenetetrahydrofolate dehydrogenase (NADP+) activity"/>
    <property type="evidence" value="ECO:0007669"/>
    <property type="project" value="InterPro"/>
</dbReference>
<gene>
    <name evidence="10" type="ORF">METZ01_LOCUS68334</name>
</gene>
<dbReference type="CDD" id="cd01080">
    <property type="entry name" value="NAD_bind_m-THF_DH_Cyclohyd"/>
    <property type="match status" value="1"/>
</dbReference>
<dbReference type="Pfam" id="PF00763">
    <property type="entry name" value="THF_DHG_CYH"/>
    <property type="match status" value="1"/>
</dbReference>
<comment type="subunit">
    <text evidence="2">Homodimer.</text>
</comment>